<evidence type="ECO:0000313" key="2">
    <source>
        <dbReference type="Proteomes" id="UP001224775"/>
    </source>
</evidence>
<name>A0AAD8YHS8_9STRA</name>
<dbReference type="InterPro" id="IPR051710">
    <property type="entry name" value="Phosphatase_SH3-domain"/>
</dbReference>
<proteinExistence type="predicted"/>
<protein>
    <submittedName>
        <fullName evidence="1">Histidine phosphatase family protein</fullName>
        <ecNumber evidence="1">3.1.3.-</ecNumber>
    </submittedName>
</protein>
<dbReference type="EMBL" id="JATAAI010000004">
    <property type="protein sequence ID" value="KAK1746558.1"/>
    <property type="molecule type" value="Genomic_DNA"/>
</dbReference>
<dbReference type="CDD" id="cd07067">
    <property type="entry name" value="HP_PGM_like"/>
    <property type="match status" value="1"/>
</dbReference>
<dbReference type="EC" id="3.1.3.-" evidence="1"/>
<dbReference type="InterPro" id="IPR029033">
    <property type="entry name" value="His_PPase_superfam"/>
</dbReference>
<comment type="caution">
    <text evidence="1">The sequence shown here is derived from an EMBL/GenBank/DDBJ whole genome shotgun (WGS) entry which is preliminary data.</text>
</comment>
<accession>A0AAD8YHS8</accession>
<dbReference type="SMART" id="SM00855">
    <property type="entry name" value="PGAM"/>
    <property type="match status" value="1"/>
</dbReference>
<dbReference type="Proteomes" id="UP001224775">
    <property type="component" value="Unassembled WGS sequence"/>
</dbReference>
<dbReference type="Pfam" id="PF00300">
    <property type="entry name" value="His_Phos_1"/>
    <property type="match status" value="1"/>
</dbReference>
<dbReference type="SUPFAM" id="SSF53254">
    <property type="entry name" value="Phosphoglycerate mutase-like"/>
    <property type="match status" value="1"/>
</dbReference>
<evidence type="ECO:0000313" key="1">
    <source>
        <dbReference type="EMBL" id="KAK1746558.1"/>
    </source>
</evidence>
<dbReference type="PANTHER" id="PTHR16469:SF27">
    <property type="entry name" value="UBIQUITIN-ASSOCIATED AND SH3 DOMAIN-CONTAINING BA-RELATED"/>
    <property type="match status" value="1"/>
</dbReference>
<keyword evidence="1" id="KW-0378">Hydrolase</keyword>
<reference evidence="1" key="1">
    <citation type="submission" date="2023-06" db="EMBL/GenBank/DDBJ databases">
        <title>Survivors Of The Sea: Transcriptome response of Skeletonema marinoi to long-term dormancy.</title>
        <authorList>
            <person name="Pinder M.I.M."/>
            <person name="Kourtchenko O."/>
            <person name="Robertson E.K."/>
            <person name="Larsson T."/>
            <person name="Maumus F."/>
            <person name="Osuna-Cruz C.M."/>
            <person name="Vancaester E."/>
            <person name="Stenow R."/>
            <person name="Vandepoele K."/>
            <person name="Ploug H."/>
            <person name="Bruchert V."/>
            <person name="Godhe A."/>
            <person name="Topel M."/>
        </authorList>
    </citation>
    <scope>NUCLEOTIDE SEQUENCE</scope>
    <source>
        <strain evidence="1">R05AC</strain>
    </source>
</reference>
<gene>
    <name evidence="1" type="ORF">QTG54_003165</name>
</gene>
<dbReference type="AlphaFoldDB" id="A0AAD8YHS8"/>
<organism evidence="1 2">
    <name type="scientific">Skeletonema marinoi</name>
    <dbReference type="NCBI Taxonomy" id="267567"/>
    <lineage>
        <taxon>Eukaryota</taxon>
        <taxon>Sar</taxon>
        <taxon>Stramenopiles</taxon>
        <taxon>Ochrophyta</taxon>
        <taxon>Bacillariophyta</taxon>
        <taxon>Coscinodiscophyceae</taxon>
        <taxon>Thalassiosirophycidae</taxon>
        <taxon>Thalassiosirales</taxon>
        <taxon>Skeletonemataceae</taxon>
        <taxon>Skeletonema</taxon>
        <taxon>Skeletonema marinoi-dohrnii complex</taxon>
    </lineage>
</organism>
<dbReference type="Gene3D" id="3.40.50.1240">
    <property type="entry name" value="Phosphoglycerate mutase-like"/>
    <property type="match status" value="1"/>
</dbReference>
<keyword evidence="2" id="KW-1185">Reference proteome</keyword>
<dbReference type="GO" id="GO:0016787">
    <property type="term" value="F:hydrolase activity"/>
    <property type="evidence" value="ECO:0007669"/>
    <property type="project" value="UniProtKB-KW"/>
</dbReference>
<dbReference type="InterPro" id="IPR013078">
    <property type="entry name" value="His_Pase_superF_clade-1"/>
</dbReference>
<sequence>MDIVAEDVVYLTRHGARIDSDDSEWLKKCNHNRSDDPHLSPSGHIAAQELAKRLRKTLPGNHIKHIISSPYIRCVETANAIAEELNIQIKIEPGIAEVNSSRNPQFLDTEQLQEQFPSIDSSYTPVMTREGLPLEYSDGACANRSATAARKVRRKLTGAILFVGHGASCYGVADEFGHRGYVGYTSLTKFSQHDEESIDWMAWSVHAEGLGIEILPIGSAKNHSCRKT</sequence>
<dbReference type="PANTHER" id="PTHR16469">
    <property type="entry name" value="UBIQUITIN-ASSOCIATED AND SH3 DOMAIN-CONTAINING BA-RELATED"/>
    <property type="match status" value="1"/>
</dbReference>